<dbReference type="RefSeq" id="WP_114809795.1">
    <property type="nucleotide sequence ID" value="NZ_CP139965.1"/>
</dbReference>
<protein>
    <submittedName>
        <fullName evidence="2">Uncharacterized protein</fullName>
    </submittedName>
</protein>
<name>A0ABZ0WN42_9BURK</name>
<evidence type="ECO:0000313" key="3">
    <source>
        <dbReference type="Proteomes" id="UP001325479"/>
    </source>
</evidence>
<feature type="compositionally biased region" description="Low complexity" evidence="1">
    <location>
        <begin position="50"/>
        <end position="63"/>
    </location>
</feature>
<dbReference type="EMBL" id="CP139965">
    <property type="protein sequence ID" value="WQD78691.1"/>
    <property type="molecule type" value="Genomic_DNA"/>
</dbReference>
<proteinExistence type="predicted"/>
<dbReference type="Proteomes" id="UP001325479">
    <property type="component" value="Chromosome"/>
</dbReference>
<accession>A0ABZ0WN42</accession>
<sequence>MDILELARKAGMQVLLDAQIGQQSYHSVSGSLTALQRFADAVCAAKTEQAAAPNNGTAATPKASAVTADSTEAAPPQPVR</sequence>
<organism evidence="2 3">
    <name type="scientific">Paraburkholderia kururiensis</name>
    <dbReference type="NCBI Taxonomy" id="984307"/>
    <lineage>
        <taxon>Bacteria</taxon>
        <taxon>Pseudomonadati</taxon>
        <taxon>Pseudomonadota</taxon>
        <taxon>Betaproteobacteria</taxon>
        <taxon>Burkholderiales</taxon>
        <taxon>Burkholderiaceae</taxon>
        <taxon>Paraburkholderia</taxon>
    </lineage>
</organism>
<gene>
    <name evidence="2" type="ORF">U0042_02995</name>
</gene>
<reference evidence="2 3" key="1">
    <citation type="submission" date="2023-12" db="EMBL/GenBank/DDBJ databases">
        <title>Genome sequencing and assembly of bacterial species from a model synthetic community.</title>
        <authorList>
            <person name="Hogle S.L."/>
        </authorList>
    </citation>
    <scope>NUCLEOTIDE SEQUENCE [LARGE SCALE GENOMIC DNA]</scope>
    <source>
        <strain evidence="2 3">HAMBI 2494</strain>
    </source>
</reference>
<feature type="region of interest" description="Disordered" evidence="1">
    <location>
        <begin position="49"/>
        <end position="80"/>
    </location>
</feature>
<keyword evidence="3" id="KW-1185">Reference proteome</keyword>
<evidence type="ECO:0000256" key="1">
    <source>
        <dbReference type="SAM" id="MobiDB-lite"/>
    </source>
</evidence>
<evidence type="ECO:0000313" key="2">
    <source>
        <dbReference type="EMBL" id="WQD78691.1"/>
    </source>
</evidence>